<dbReference type="AlphaFoldDB" id="A0A9W8IQU7"/>
<evidence type="ECO:0000256" key="1">
    <source>
        <dbReference type="SAM" id="MobiDB-lite"/>
    </source>
</evidence>
<name>A0A9W8IQU7_9FUNG</name>
<dbReference type="Proteomes" id="UP001140074">
    <property type="component" value="Unassembled WGS sequence"/>
</dbReference>
<accession>A0A9W8IQU7</accession>
<sequence length="796" mass="86055">MHKTKPETARSTSSVGTGFQQSASLVSLPMLPRPSTGTMMMAAPLGVGGPAGNFKRPRVNSKAGAALGSLFRAKVHAKRNSNGGDSIASPGLGPQPETDAWAVGIDYPSVMSPLFSDESLQQLLGSSPQLTAVSVATPTGTQSPMSPLSPVSRRSKREIAASVLQTSAGPFRRLRQGAHSKTMSYPPANGGEASLNVVVGGDEFVVVTPDMCPPASLVSSSVISGVSGSVRVRAQTQVIERRYADSTESLIPISAPSLSASSSEVSLARRRPMMQLPAHVLDSARRASGSVSLEDQRRLSHVARLECLSPYTVNRLNNTAARATERRRRSSAGRRSRASSASWADATLGHARTASDHSDFSAHGPTFWPPGESPLPSDDEDARVSGFPSSSSAHFDFCAPPMSPRHHVTRSADEIRLARDVHTLLDPSSLRGTTVLPLHVLARDAEGRLECVDELSDTPASPCFSDNPDFDGSTLTQHSDWLLMNASSSDGEHTVQPSVTRPRRLRKRRVLPKTMFHAKPGLLTDEMMYAATQSSDTLLTNDETTAVAEIEAPIAEPVVPVVHMVLFVPRVPLSIHLHMPGLGRLALHCAGDSWEAVRIPYFTLKLSACIERMPGLVDLSLVNLGLTSVPPRIVRCRGLQRLNLSHNWIDSVPAFLARLPVLRHILMPDNPVRVVAADLVEMRHRLDSLHIGNSQRWALLSRSPAFSAPVTPEARAQVLYSRIHHVAQRRMAQCIAAPRLSLTQRQHDAQVARATKLLAIYADALYSSLREPRSWGHSVALPRPTADLSHRWPECA</sequence>
<evidence type="ECO:0000313" key="2">
    <source>
        <dbReference type="EMBL" id="KAJ2865233.1"/>
    </source>
</evidence>
<evidence type="ECO:0008006" key="4">
    <source>
        <dbReference type="Google" id="ProtNLM"/>
    </source>
</evidence>
<gene>
    <name evidence="2" type="ORF">GGH94_002374</name>
</gene>
<reference evidence="2" key="1">
    <citation type="submission" date="2022-07" db="EMBL/GenBank/DDBJ databases">
        <title>Phylogenomic reconstructions and comparative analyses of Kickxellomycotina fungi.</title>
        <authorList>
            <person name="Reynolds N.K."/>
            <person name="Stajich J.E."/>
            <person name="Barry K."/>
            <person name="Grigoriev I.V."/>
            <person name="Crous P."/>
            <person name="Smith M.E."/>
        </authorList>
    </citation>
    <scope>NUCLEOTIDE SEQUENCE</scope>
    <source>
        <strain evidence="2">RSA 476</strain>
    </source>
</reference>
<dbReference type="SUPFAM" id="SSF52075">
    <property type="entry name" value="Outer arm dynein light chain 1"/>
    <property type="match status" value="1"/>
</dbReference>
<protein>
    <recommendedName>
        <fullName evidence="4">L domain-like protein</fullName>
    </recommendedName>
</protein>
<organism evidence="2 3">
    <name type="scientific">Coemansia aciculifera</name>
    <dbReference type="NCBI Taxonomy" id="417176"/>
    <lineage>
        <taxon>Eukaryota</taxon>
        <taxon>Fungi</taxon>
        <taxon>Fungi incertae sedis</taxon>
        <taxon>Zoopagomycota</taxon>
        <taxon>Kickxellomycotina</taxon>
        <taxon>Kickxellomycetes</taxon>
        <taxon>Kickxellales</taxon>
        <taxon>Kickxellaceae</taxon>
        <taxon>Coemansia</taxon>
    </lineage>
</organism>
<feature type="region of interest" description="Disordered" evidence="1">
    <location>
        <begin position="136"/>
        <end position="156"/>
    </location>
</feature>
<feature type="compositionally biased region" description="Polar residues" evidence="1">
    <location>
        <begin position="136"/>
        <end position="146"/>
    </location>
</feature>
<proteinExistence type="predicted"/>
<dbReference type="EMBL" id="JANBUY010000065">
    <property type="protein sequence ID" value="KAJ2865233.1"/>
    <property type="molecule type" value="Genomic_DNA"/>
</dbReference>
<keyword evidence="3" id="KW-1185">Reference proteome</keyword>
<dbReference type="InterPro" id="IPR001611">
    <property type="entry name" value="Leu-rich_rpt"/>
</dbReference>
<dbReference type="InterPro" id="IPR032675">
    <property type="entry name" value="LRR_dom_sf"/>
</dbReference>
<evidence type="ECO:0000313" key="3">
    <source>
        <dbReference type="Proteomes" id="UP001140074"/>
    </source>
</evidence>
<dbReference type="Gene3D" id="3.80.10.10">
    <property type="entry name" value="Ribonuclease Inhibitor"/>
    <property type="match status" value="1"/>
</dbReference>
<feature type="compositionally biased region" description="Basic residues" evidence="1">
    <location>
        <begin position="325"/>
        <end position="337"/>
    </location>
</feature>
<comment type="caution">
    <text evidence="2">The sequence shown here is derived from an EMBL/GenBank/DDBJ whole genome shotgun (WGS) entry which is preliminary data.</text>
</comment>
<feature type="region of interest" description="Disordered" evidence="1">
    <location>
        <begin position="318"/>
        <end position="388"/>
    </location>
</feature>
<dbReference type="PROSITE" id="PS51450">
    <property type="entry name" value="LRR"/>
    <property type="match status" value="1"/>
</dbReference>